<feature type="compositionally biased region" description="Acidic residues" evidence="1">
    <location>
        <begin position="182"/>
        <end position="194"/>
    </location>
</feature>
<name>A0A2N9I4D4_FAGSY</name>
<protein>
    <submittedName>
        <fullName evidence="2">Uncharacterized protein</fullName>
    </submittedName>
</protein>
<proteinExistence type="predicted"/>
<organism evidence="2">
    <name type="scientific">Fagus sylvatica</name>
    <name type="common">Beechnut</name>
    <dbReference type="NCBI Taxonomy" id="28930"/>
    <lineage>
        <taxon>Eukaryota</taxon>
        <taxon>Viridiplantae</taxon>
        <taxon>Streptophyta</taxon>
        <taxon>Embryophyta</taxon>
        <taxon>Tracheophyta</taxon>
        <taxon>Spermatophyta</taxon>
        <taxon>Magnoliopsida</taxon>
        <taxon>eudicotyledons</taxon>
        <taxon>Gunneridae</taxon>
        <taxon>Pentapetalae</taxon>
        <taxon>rosids</taxon>
        <taxon>fabids</taxon>
        <taxon>Fagales</taxon>
        <taxon>Fagaceae</taxon>
        <taxon>Fagus</taxon>
    </lineage>
</organism>
<dbReference type="EMBL" id="OIVN01004713">
    <property type="protein sequence ID" value="SPD18880.1"/>
    <property type="molecule type" value="Genomic_DNA"/>
</dbReference>
<feature type="region of interest" description="Disordered" evidence="1">
    <location>
        <begin position="172"/>
        <end position="224"/>
    </location>
</feature>
<accession>A0A2N9I4D4</accession>
<evidence type="ECO:0000313" key="2">
    <source>
        <dbReference type="EMBL" id="SPD18880.1"/>
    </source>
</evidence>
<gene>
    <name evidence="2" type="ORF">FSB_LOCUS46762</name>
</gene>
<reference evidence="2" key="1">
    <citation type="submission" date="2018-02" db="EMBL/GenBank/DDBJ databases">
        <authorList>
            <person name="Cohen D.B."/>
            <person name="Kent A.D."/>
        </authorList>
    </citation>
    <scope>NUCLEOTIDE SEQUENCE</scope>
</reference>
<dbReference type="AlphaFoldDB" id="A0A2N9I4D4"/>
<evidence type="ECO:0000256" key="1">
    <source>
        <dbReference type="SAM" id="MobiDB-lite"/>
    </source>
</evidence>
<sequence length="224" mass="24691">MPRSQETLVEPTVLFVARPASASSSIDHPDLIPTGEVSEMASPINLYQLIGKKSKEASNSKSKGKAKEVHHTVLDTSDVELFAKVAHSLSQVACLPGDIRAWDAMFSGQIFFLISRGLMMARKEGKQEVMGEVKAQLQGVFNGGFRDGWKLALRRADAPDFSDLYLRSSTPLPYPEAGLKDSDDEDEEDEEDEAQEAKGEQDNSVVDPTLLVTSNPHSFHWENE</sequence>
<feature type="compositionally biased region" description="Polar residues" evidence="1">
    <location>
        <begin position="202"/>
        <end position="217"/>
    </location>
</feature>